<protein>
    <submittedName>
        <fullName evidence="1">Uncharacterized protein</fullName>
    </submittedName>
</protein>
<evidence type="ECO:0000313" key="1">
    <source>
        <dbReference type="EMBL" id="KAG0434922.1"/>
    </source>
</evidence>
<organism evidence="1 2">
    <name type="scientific">Ixodes persulcatus</name>
    <name type="common">Taiga tick</name>
    <dbReference type="NCBI Taxonomy" id="34615"/>
    <lineage>
        <taxon>Eukaryota</taxon>
        <taxon>Metazoa</taxon>
        <taxon>Ecdysozoa</taxon>
        <taxon>Arthropoda</taxon>
        <taxon>Chelicerata</taxon>
        <taxon>Arachnida</taxon>
        <taxon>Acari</taxon>
        <taxon>Parasitiformes</taxon>
        <taxon>Ixodida</taxon>
        <taxon>Ixodoidea</taxon>
        <taxon>Ixodidae</taxon>
        <taxon>Ixodinae</taxon>
        <taxon>Ixodes</taxon>
    </lineage>
</organism>
<name>A0AC60QJX9_IXOPE</name>
<keyword evidence="2" id="KW-1185">Reference proteome</keyword>
<comment type="caution">
    <text evidence="1">The sequence shown here is derived from an EMBL/GenBank/DDBJ whole genome shotgun (WGS) entry which is preliminary data.</text>
</comment>
<reference evidence="1 2" key="1">
    <citation type="journal article" date="2020" name="Cell">
        <title>Large-Scale Comparative Analyses of Tick Genomes Elucidate Their Genetic Diversity and Vector Capacities.</title>
        <authorList>
            <consortium name="Tick Genome and Microbiome Consortium (TIGMIC)"/>
            <person name="Jia N."/>
            <person name="Wang J."/>
            <person name="Shi W."/>
            <person name="Du L."/>
            <person name="Sun Y."/>
            <person name="Zhan W."/>
            <person name="Jiang J.F."/>
            <person name="Wang Q."/>
            <person name="Zhang B."/>
            <person name="Ji P."/>
            <person name="Bell-Sakyi L."/>
            <person name="Cui X.M."/>
            <person name="Yuan T.T."/>
            <person name="Jiang B.G."/>
            <person name="Yang W.F."/>
            <person name="Lam T.T."/>
            <person name="Chang Q.C."/>
            <person name="Ding S.J."/>
            <person name="Wang X.J."/>
            <person name="Zhu J.G."/>
            <person name="Ruan X.D."/>
            <person name="Zhao L."/>
            <person name="Wei J.T."/>
            <person name="Ye R.Z."/>
            <person name="Que T.C."/>
            <person name="Du C.H."/>
            <person name="Zhou Y.H."/>
            <person name="Cheng J.X."/>
            <person name="Dai P.F."/>
            <person name="Guo W.B."/>
            <person name="Han X.H."/>
            <person name="Huang E.J."/>
            <person name="Li L.F."/>
            <person name="Wei W."/>
            <person name="Gao Y.C."/>
            <person name="Liu J.Z."/>
            <person name="Shao H.Z."/>
            <person name="Wang X."/>
            <person name="Wang C.C."/>
            <person name="Yang T.C."/>
            <person name="Huo Q.B."/>
            <person name="Li W."/>
            <person name="Chen H.Y."/>
            <person name="Chen S.E."/>
            <person name="Zhou L.G."/>
            <person name="Ni X.B."/>
            <person name="Tian J.H."/>
            <person name="Sheng Y."/>
            <person name="Liu T."/>
            <person name="Pan Y.S."/>
            <person name="Xia L.Y."/>
            <person name="Li J."/>
            <person name="Zhao F."/>
            <person name="Cao W.C."/>
        </authorList>
    </citation>
    <scope>NUCLEOTIDE SEQUENCE [LARGE SCALE GENOMIC DNA]</scope>
    <source>
        <strain evidence="1">Iper-2018</strain>
    </source>
</reference>
<proteinExistence type="predicted"/>
<accession>A0AC60QJX9</accession>
<sequence length="256" mass="27959">MKRSSTSPIVCVRIILVCVEVYEGSIFYHSDDENQGALTVFLPGDSNAPKLTTFGMLREKNLKSRDQVESNYRMLEDLRHGHIGVAEACGVTVVAAGFRPKPVFGFTGVTFSAAKPTAPCAVQRSAPLATEEILALRCHGNAQCGPPRLFHVPKDVFRVVCYPYFAPDAFRTKRLCGKERATLAHILEDCECANADNSVDVLPPPMEEAKRSEDYDVQHTAIQQILAALEKQRPDGMEAEGVNPSTLKPAASGSPR</sequence>
<dbReference type="Proteomes" id="UP000805193">
    <property type="component" value="Unassembled WGS sequence"/>
</dbReference>
<dbReference type="EMBL" id="JABSTQ010008069">
    <property type="protein sequence ID" value="KAG0434922.1"/>
    <property type="molecule type" value="Genomic_DNA"/>
</dbReference>
<gene>
    <name evidence="1" type="ORF">HPB47_018781</name>
</gene>
<evidence type="ECO:0000313" key="2">
    <source>
        <dbReference type="Proteomes" id="UP000805193"/>
    </source>
</evidence>